<dbReference type="SUPFAM" id="SSF54928">
    <property type="entry name" value="RNA-binding domain, RBD"/>
    <property type="match status" value="2"/>
</dbReference>
<comment type="caution">
    <text evidence="5">The sequence shown here is derived from an EMBL/GenBank/DDBJ whole genome shotgun (WGS) entry which is preliminary data.</text>
</comment>
<dbReference type="InterPro" id="IPR050374">
    <property type="entry name" value="RRT5_SRSF_SR"/>
</dbReference>
<dbReference type="InterPro" id="IPR035979">
    <property type="entry name" value="RBD_domain_sf"/>
</dbReference>
<dbReference type="Pfam" id="PF00076">
    <property type="entry name" value="RRM_1"/>
    <property type="match status" value="3"/>
</dbReference>
<feature type="domain" description="RRM" evidence="4">
    <location>
        <begin position="155"/>
        <end position="232"/>
    </location>
</feature>
<evidence type="ECO:0000256" key="1">
    <source>
        <dbReference type="ARBA" id="ARBA00022884"/>
    </source>
</evidence>
<dbReference type="GO" id="GO:0005737">
    <property type="term" value="C:cytoplasm"/>
    <property type="evidence" value="ECO:0007669"/>
    <property type="project" value="TreeGrafter"/>
</dbReference>
<evidence type="ECO:0000259" key="4">
    <source>
        <dbReference type="PROSITE" id="PS50102"/>
    </source>
</evidence>
<feature type="compositionally biased region" description="Acidic residues" evidence="3">
    <location>
        <begin position="628"/>
        <end position="639"/>
    </location>
</feature>
<dbReference type="InterPro" id="IPR000504">
    <property type="entry name" value="RRM_dom"/>
</dbReference>
<protein>
    <submittedName>
        <fullName evidence="5">RNA binding isoform A</fullName>
    </submittedName>
</protein>
<evidence type="ECO:0000313" key="5">
    <source>
        <dbReference type="EMBL" id="PRW60041.1"/>
    </source>
</evidence>
<evidence type="ECO:0000313" key="6">
    <source>
        <dbReference type="Proteomes" id="UP000239899"/>
    </source>
</evidence>
<dbReference type="GO" id="GO:0005634">
    <property type="term" value="C:nucleus"/>
    <property type="evidence" value="ECO:0007669"/>
    <property type="project" value="TreeGrafter"/>
</dbReference>
<accession>A0A2P6U159</accession>
<feature type="compositionally biased region" description="Basic and acidic residues" evidence="3">
    <location>
        <begin position="365"/>
        <end position="375"/>
    </location>
</feature>
<dbReference type="Gene3D" id="3.30.70.330">
    <property type="match status" value="3"/>
</dbReference>
<feature type="region of interest" description="Disordered" evidence="3">
    <location>
        <begin position="96"/>
        <end position="146"/>
    </location>
</feature>
<dbReference type="FunFam" id="3.30.70.330:FF:000034">
    <property type="entry name" value="heterogeneous nuclear ribonucleoprotein M isoform X1"/>
    <property type="match status" value="1"/>
</dbReference>
<keyword evidence="1 2" id="KW-0694">RNA-binding</keyword>
<feature type="region of interest" description="Disordered" evidence="3">
    <location>
        <begin position="346"/>
        <end position="426"/>
    </location>
</feature>
<proteinExistence type="predicted"/>
<feature type="compositionally biased region" description="Gly residues" evidence="3">
    <location>
        <begin position="240"/>
        <end position="254"/>
    </location>
</feature>
<keyword evidence="6" id="KW-1185">Reference proteome</keyword>
<dbReference type="PANTHER" id="PTHR23003:SF3">
    <property type="entry name" value="FI21236P1-RELATED"/>
    <property type="match status" value="1"/>
</dbReference>
<dbReference type="STRING" id="3076.A0A2P6U159"/>
<dbReference type="SMART" id="SM00360">
    <property type="entry name" value="RRM"/>
    <property type="match status" value="3"/>
</dbReference>
<dbReference type="PANTHER" id="PTHR23003">
    <property type="entry name" value="RNA RECOGNITION MOTIF RRM DOMAIN CONTAINING PROTEIN"/>
    <property type="match status" value="1"/>
</dbReference>
<feature type="region of interest" description="Disordered" evidence="3">
    <location>
        <begin position="231"/>
        <end position="254"/>
    </location>
</feature>
<feature type="region of interest" description="Disordered" evidence="3">
    <location>
        <begin position="591"/>
        <end position="639"/>
    </location>
</feature>
<dbReference type="InterPro" id="IPR038052">
    <property type="entry name" value="Chaperonin_RbcX_sf"/>
</dbReference>
<dbReference type="Proteomes" id="UP000239899">
    <property type="component" value="Unassembled WGS sequence"/>
</dbReference>
<feature type="compositionally biased region" description="Low complexity" evidence="3">
    <location>
        <begin position="594"/>
        <end position="604"/>
    </location>
</feature>
<dbReference type="OrthoDB" id="439808at2759"/>
<feature type="domain" description="RRM" evidence="4">
    <location>
        <begin position="13"/>
        <end position="92"/>
    </location>
</feature>
<organism evidence="5 6">
    <name type="scientific">Chlorella sorokiniana</name>
    <name type="common">Freshwater green alga</name>
    <dbReference type="NCBI Taxonomy" id="3076"/>
    <lineage>
        <taxon>Eukaryota</taxon>
        <taxon>Viridiplantae</taxon>
        <taxon>Chlorophyta</taxon>
        <taxon>core chlorophytes</taxon>
        <taxon>Trebouxiophyceae</taxon>
        <taxon>Chlorellales</taxon>
        <taxon>Chlorellaceae</taxon>
        <taxon>Chlorella clade</taxon>
        <taxon>Chlorella</taxon>
    </lineage>
</organism>
<dbReference type="AlphaFoldDB" id="A0A2P6U159"/>
<feature type="domain" description="RRM" evidence="4">
    <location>
        <begin position="258"/>
        <end position="335"/>
    </location>
</feature>
<dbReference type="GO" id="GO:0003729">
    <property type="term" value="F:mRNA binding"/>
    <property type="evidence" value="ECO:0007669"/>
    <property type="project" value="TreeGrafter"/>
</dbReference>
<name>A0A2P6U159_CHLSO</name>
<gene>
    <name evidence="5" type="ORF">C2E21_1836</name>
</gene>
<dbReference type="PROSITE" id="PS50102">
    <property type="entry name" value="RRM"/>
    <property type="match status" value="3"/>
</dbReference>
<dbReference type="InterPro" id="IPR012677">
    <property type="entry name" value="Nucleotide-bd_a/b_plait_sf"/>
</dbReference>
<evidence type="ECO:0000256" key="2">
    <source>
        <dbReference type="PROSITE-ProRule" id="PRU00176"/>
    </source>
</evidence>
<dbReference type="Gene3D" id="1.10.1200.210">
    <property type="entry name" value="Chaperonin-like RbcX"/>
    <property type="match status" value="1"/>
</dbReference>
<sequence>MSGGEQVTIRVARRIFVGNLSWQTSWQDLKDHFGTVGRVVFADVLREDGPGSRSKGCGIVEYETPDEAAAAILELHDSELGGRKIWVREDREDFELRGEGGPRRGGGGYDRSGGSYDRGYDRGYRNRSRSPLHRGGGGFRGDFGGRREPAATVGRRVYVGNLSFETTWQELKDHFKAAGRVAHADVLTDAEGRSRGCGIVEFDHPADALHAISMLSNSTLGGRQIHVREDREDPAAHAPRGGGGGGGGGGGYRGAPGTQVVVHGLPFKFSWQDLKDLARPAGAVVHADIAMGGDGRSKGWGTVAFATPSDANAAVDMLNGKELEGRTLACHMDKFVAAQALQRCSAAQPSERRRRGGVLVVCTQQRKDPKADPNYRRSSQNDYWRKPQKRGSMRGTSVSADNEKRRRGRSAHLRSPDDTPLRDGNRDRLMGLLTDRAARTLAASVDDDNPALNQWMGLYLGEHSIPKVSVQCFLKGGRGFGLSHPNPALNRWMGLYLGEHSIPKDGNWSDVSGENFLRTLLTKPVEEISGSFSDEDDSFLTRSPVGGDPRAIASRIMELRHDIAKEWLQELELVKEENMLLISETLMKSMGSKSNGNGSGPAAAEGGGQGGTAGEAPPQPPLRKVDIEEVDDSAGGGDD</sequence>
<evidence type="ECO:0000256" key="3">
    <source>
        <dbReference type="SAM" id="MobiDB-lite"/>
    </source>
</evidence>
<reference evidence="5 6" key="1">
    <citation type="journal article" date="2018" name="Plant J.">
        <title>Genome sequences of Chlorella sorokiniana UTEX 1602 and Micractinium conductrix SAG 241.80: implications to maltose excretion by a green alga.</title>
        <authorList>
            <person name="Arriola M.B."/>
            <person name="Velmurugan N."/>
            <person name="Zhang Y."/>
            <person name="Plunkett M.H."/>
            <person name="Hondzo H."/>
            <person name="Barney B.M."/>
        </authorList>
    </citation>
    <scope>NUCLEOTIDE SEQUENCE [LARGE SCALE GENOMIC DNA]</scope>
    <source>
        <strain evidence="6">UTEX 1602</strain>
    </source>
</reference>
<feature type="compositionally biased region" description="Basic and acidic residues" evidence="3">
    <location>
        <begin position="414"/>
        <end position="426"/>
    </location>
</feature>
<dbReference type="EMBL" id="LHPG02000003">
    <property type="protein sequence ID" value="PRW60041.1"/>
    <property type="molecule type" value="Genomic_DNA"/>
</dbReference>